<evidence type="ECO:0000256" key="1">
    <source>
        <dbReference type="ARBA" id="ARBA00004123"/>
    </source>
</evidence>
<keyword evidence="3" id="KW-0813">Transport</keyword>
<dbReference type="GO" id="GO:0005829">
    <property type="term" value="C:cytosol"/>
    <property type="evidence" value="ECO:0007669"/>
    <property type="project" value="TreeGrafter"/>
</dbReference>
<protein>
    <recommendedName>
        <fullName evidence="5">Importin N-terminal domain-containing protein</fullName>
    </recommendedName>
</protein>
<dbReference type="SUPFAM" id="SSF48371">
    <property type="entry name" value="ARM repeat"/>
    <property type="match status" value="1"/>
</dbReference>
<dbReference type="FunFam" id="1.25.10.10:FF:000362">
    <property type="entry name" value="Importin 11, putative"/>
    <property type="match status" value="1"/>
</dbReference>
<evidence type="ECO:0000313" key="6">
    <source>
        <dbReference type="EMBL" id="KLU88607.1"/>
    </source>
</evidence>
<dbReference type="GO" id="GO:0031267">
    <property type="term" value="F:small GTPase binding"/>
    <property type="evidence" value="ECO:0007669"/>
    <property type="project" value="InterPro"/>
</dbReference>
<dbReference type="eggNOG" id="KOG1993">
    <property type="taxonomic scope" value="Eukaryota"/>
</dbReference>
<dbReference type="InterPro" id="IPR001494">
    <property type="entry name" value="Importin-beta_N"/>
</dbReference>
<reference evidence="7" key="4">
    <citation type="journal article" date="2015" name="G3 (Bethesda)">
        <title>Genome sequences of three phytopathogenic species of the Magnaporthaceae family of fungi.</title>
        <authorList>
            <person name="Okagaki L.H."/>
            <person name="Nunes C.C."/>
            <person name="Sailsbery J."/>
            <person name="Clay B."/>
            <person name="Brown D."/>
            <person name="John T."/>
            <person name="Oh Y."/>
            <person name="Young N."/>
            <person name="Fitzgerald M."/>
            <person name="Haas B.J."/>
            <person name="Zeng Q."/>
            <person name="Young S."/>
            <person name="Adiconis X."/>
            <person name="Fan L."/>
            <person name="Levin J.Z."/>
            <person name="Mitchell T.K."/>
            <person name="Okubara P.A."/>
            <person name="Farman M.L."/>
            <person name="Kohn L.M."/>
            <person name="Birren B."/>
            <person name="Ma L.-J."/>
            <person name="Dean R.A."/>
        </authorList>
    </citation>
    <scope>NUCLEOTIDE SEQUENCE</scope>
    <source>
        <strain evidence="7">ATCC 64411 / 73-15</strain>
    </source>
</reference>
<dbReference type="GO" id="GO:0006606">
    <property type="term" value="P:protein import into nucleus"/>
    <property type="evidence" value="ECO:0007669"/>
    <property type="project" value="TreeGrafter"/>
</dbReference>
<gene>
    <name evidence="6" type="ORF">MAPG_07592</name>
</gene>
<evidence type="ECO:0000313" key="7">
    <source>
        <dbReference type="EnsemblFungi" id="MAPG_07592T0"/>
    </source>
</evidence>
<keyword evidence="4" id="KW-0539">Nucleus</keyword>
<reference evidence="6" key="3">
    <citation type="submission" date="2011-03" db="EMBL/GenBank/DDBJ databases">
        <title>Annotation of Magnaporthe poae ATCC 64411.</title>
        <authorList>
            <person name="Ma L.-J."/>
            <person name="Dead R."/>
            <person name="Young S.K."/>
            <person name="Zeng Q."/>
            <person name="Gargeya S."/>
            <person name="Fitzgerald M."/>
            <person name="Haas B."/>
            <person name="Abouelleil A."/>
            <person name="Alvarado L."/>
            <person name="Arachchi H.M."/>
            <person name="Berlin A."/>
            <person name="Brown A."/>
            <person name="Chapman S.B."/>
            <person name="Chen Z."/>
            <person name="Dunbar C."/>
            <person name="Freedman E."/>
            <person name="Gearin G."/>
            <person name="Gellesch M."/>
            <person name="Goldberg J."/>
            <person name="Griggs A."/>
            <person name="Gujja S."/>
            <person name="Heiman D."/>
            <person name="Howarth C."/>
            <person name="Larson L."/>
            <person name="Lui A."/>
            <person name="MacDonald P.J.P."/>
            <person name="Mehta T."/>
            <person name="Montmayeur A."/>
            <person name="Murphy C."/>
            <person name="Neiman D."/>
            <person name="Pearson M."/>
            <person name="Priest M."/>
            <person name="Roberts A."/>
            <person name="Saif S."/>
            <person name="Shea T."/>
            <person name="Shenoy N."/>
            <person name="Sisk P."/>
            <person name="Stolte C."/>
            <person name="Sykes S."/>
            <person name="Yandava C."/>
            <person name="Wortman J."/>
            <person name="Nusbaum C."/>
            <person name="Birren B."/>
        </authorList>
    </citation>
    <scope>NUCLEOTIDE SEQUENCE</scope>
    <source>
        <strain evidence="6">ATCC 64411</strain>
    </source>
</reference>
<dbReference type="Proteomes" id="UP000011715">
    <property type="component" value="Unassembled WGS sequence"/>
</dbReference>
<dbReference type="EMBL" id="GL876971">
    <property type="protein sequence ID" value="KLU88607.1"/>
    <property type="molecule type" value="Genomic_DNA"/>
</dbReference>
<dbReference type="Pfam" id="PF25758">
    <property type="entry name" value="TPR_IPO11"/>
    <property type="match status" value="1"/>
</dbReference>
<organism evidence="7 8">
    <name type="scientific">Magnaporthiopsis poae (strain ATCC 64411 / 73-15)</name>
    <name type="common">Kentucky bluegrass fungus</name>
    <name type="synonym">Magnaporthe poae</name>
    <dbReference type="NCBI Taxonomy" id="644358"/>
    <lineage>
        <taxon>Eukaryota</taxon>
        <taxon>Fungi</taxon>
        <taxon>Dikarya</taxon>
        <taxon>Ascomycota</taxon>
        <taxon>Pezizomycotina</taxon>
        <taxon>Sordariomycetes</taxon>
        <taxon>Sordariomycetidae</taxon>
        <taxon>Magnaporthales</taxon>
        <taxon>Magnaporthaceae</taxon>
        <taxon>Magnaporthiopsis</taxon>
    </lineage>
</organism>
<evidence type="ECO:0000256" key="4">
    <source>
        <dbReference type="ARBA" id="ARBA00023242"/>
    </source>
</evidence>
<dbReference type="InterPro" id="IPR058669">
    <property type="entry name" value="TPR_IPO7/11-like"/>
</dbReference>
<dbReference type="InterPro" id="IPR011989">
    <property type="entry name" value="ARM-like"/>
</dbReference>
<dbReference type="PANTHER" id="PTHR10997">
    <property type="entry name" value="IMPORTIN-7, 8, 11"/>
    <property type="match status" value="1"/>
</dbReference>
<proteinExistence type="inferred from homology"/>
<comment type="similarity">
    <text evidence="2">Belongs to the importin beta family.</text>
</comment>
<evidence type="ECO:0000313" key="8">
    <source>
        <dbReference type="Proteomes" id="UP000011715"/>
    </source>
</evidence>
<dbReference type="OMA" id="SFHYVFH"/>
<dbReference type="PROSITE" id="PS50166">
    <property type="entry name" value="IMPORTIN_B_NT"/>
    <property type="match status" value="1"/>
</dbReference>
<dbReference type="EMBL" id="ADBL01001839">
    <property type="status" value="NOT_ANNOTATED_CDS"/>
    <property type="molecule type" value="Genomic_DNA"/>
</dbReference>
<evidence type="ECO:0000256" key="2">
    <source>
        <dbReference type="ARBA" id="ARBA00007991"/>
    </source>
</evidence>
<reference evidence="7" key="5">
    <citation type="submission" date="2015-06" db="UniProtKB">
        <authorList>
            <consortium name="EnsemblFungi"/>
        </authorList>
    </citation>
    <scope>IDENTIFICATION</scope>
    <source>
        <strain evidence="7">ATCC 64411</strain>
    </source>
</reference>
<evidence type="ECO:0000259" key="5">
    <source>
        <dbReference type="PROSITE" id="PS50166"/>
    </source>
</evidence>
<dbReference type="OrthoDB" id="361693at2759"/>
<dbReference type="SMART" id="SM00913">
    <property type="entry name" value="IBN_N"/>
    <property type="match status" value="1"/>
</dbReference>
<reference evidence="6" key="2">
    <citation type="submission" date="2010-05" db="EMBL/GenBank/DDBJ databases">
        <title>The Genome Sequence of Magnaporthe poae strain ATCC 64411.</title>
        <authorList>
            <consortium name="The Broad Institute Genome Sequencing Platform"/>
            <consortium name="Broad Institute Genome Sequencing Center for Infectious Disease"/>
            <person name="Ma L.-J."/>
            <person name="Dead R."/>
            <person name="Young S."/>
            <person name="Zeng Q."/>
            <person name="Koehrsen M."/>
            <person name="Alvarado L."/>
            <person name="Berlin A."/>
            <person name="Chapman S.B."/>
            <person name="Chen Z."/>
            <person name="Freedman E."/>
            <person name="Gellesch M."/>
            <person name="Goldberg J."/>
            <person name="Griggs A."/>
            <person name="Gujja S."/>
            <person name="Heilman E.R."/>
            <person name="Heiman D."/>
            <person name="Hepburn T."/>
            <person name="Howarth C."/>
            <person name="Jen D."/>
            <person name="Larson L."/>
            <person name="Mehta T."/>
            <person name="Neiman D."/>
            <person name="Pearson M."/>
            <person name="Roberts A."/>
            <person name="Saif S."/>
            <person name="Shea T."/>
            <person name="Shenoy N."/>
            <person name="Sisk P."/>
            <person name="Stolte C."/>
            <person name="Sykes S."/>
            <person name="Walk T."/>
            <person name="White J."/>
            <person name="Yandava C."/>
            <person name="Haas B."/>
            <person name="Nusbaum C."/>
            <person name="Birren B."/>
        </authorList>
    </citation>
    <scope>NUCLEOTIDE SEQUENCE</scope>
    <source>
        <strain evidence="6">ATCC 64411</strain>
    </source>
</reference>
<dbReference type="GO" id="GO:0005635">
    <property type="term" value="C:nuclear envelope"/>
    <property type="evidence" value="ECO:0007669"/>
    <property type="project" value="TreeGrafter"/>
</dbReference>
<dbReference type="Pfam" id="PF03810">
    <property type="entry name" value="IBN_N"/>
    <property type="match status" value="1"/>
</dbReference>
<dbReference type="Gene3D" id="1.25.10.10">
    <property type="entry name" value="Leucine-rich Repeat Variant"/>
    <property type="match status" value="1"/>
</dbReference>
<keyword evidence="8" id="KW-1185">Reference proteome</keyword>
<comment type="subcellular location">
    <subcellularLocation>
        <location evidence="1">Nucleus</location>
    </subcellularLocation>
</comment>
<name>A0A0C4E532_MAGP6</name>
<accession>A0A0C4E532</accession>
<dbReference type="PANTHER" id="PTHR10997:SF7">
    <property type="entry name" value="IMPORTIN-11"/>
    <property type="match status" value="1"/>
</dbReference>
<dbReference type="EnsemblFungi" id="MAPG_07592T0">
    <property type="protein sequence ID" value="MAPG_07592T0"/>
    <property type="gene ID" value="MAPG_07592"/>
</dbReference>
<dbReference type="STRING" id="644358.A0A0C4E532"/>
<reference evidence="8" key="1">
    <citation type="submission" date="2010-05" db="EMBL/GenBank/DDBJ databases">
        <title>The genome sequence of Magnaporthe poae strain ATCC 64411.</title>
        <authorList>
            <person name="Ma L.-J."/>
            <person name="Dead R."/>
            <person name="Young S."/>
            <person name="Zeng Q."/>
            <person name="Koehrsen M."/>
            <person name="Alvarado L."/>
            <person name="Berlin A."/>
            <person name="Chapman S.B."/>
            <person name="Chen Z."/>
            <person name="Freedman E."/>
            <person name="Gellesch M."/>
            <person name="Goldberg J."/>
            <person name="Griggs A."/>
            <person name="Gujja S."/>
            <person name="Heilman E.R."/>
            <person name="Heiman D."/>
            <person name="Hepburn T."/>
            <person name="Howarth C."/>
            <person name="Jen D."/>
            <person name="Larson L."/>
            <person name="Mehta T."/>
            <person name="Neiman D."/>
            <person name="Pearson M."/>
            <person name="Roberts A."/>
            <person name="Saif S."/>
            <person name="Shea T."/>
            <person name="Shenoy N."/>
            <person name="Sisk P."/>
            <person name="Stolte C."/>
            <person name="Sykes S."/>
            <person name="Walk T."/>
            <person name="White J."/>
            <person name="Yandava C."/>
            <person name="Haas B."/>
            <person name="Nusbaum C."/>
            <person name="Birren B."/>
        </authorList>
    </citation>
    <scope>NUCLEOTIDE SEQUENCE [LARGE SCALE GENOMIC DNA]</scope>
    <source>
        <strain evidence="8">ATCC 64411 / 73-15</strain>
    </source>
</reference>
<dbReference type="InterPro" id="IPR016024">
    <property type="entry name" value="ARM-type_fold"/>
</dbReference>
<feature type="domain" description="Importin N-terminal" evidence="5">
    <location>
        <begin position="38"/>
        <end position="111"/>
    </location>
</feature>
<dbReference type="AlphaFoldDB" id="A0A0C4E532"/>
<evidence type="ECO:0000256" key="3">
    <source>
        <dbReference type="ARBA" id="ARBA00022448"/>
    </source>
</evidence>
<dbReference type="VEuPathDB" id="FungiDB:MAPG_07592"/>
<sequence length="1054" mass="117990">MSFAIEAPGEATPLSLQELCTKLELASCSTDQTQRLAADQQLKAWETYPDYYPHLQTIYLEKSINRQARFLAIILLKNGIDKFWRNIAAKSTIRPEQKNIIRSRLLQGCVEEDDKNLAVQSSLAAAKVVRIDYPAEWPSAFADMVGFVRAFKTGRQAQLAATLRVLLRAVKELATARLRKSQTALRDTTPELFQLLGEVYSEQVAYWLEFLTRGRGDEDAADYAMENSLFCLRTLRPLVRVGYDSPHREQLVIEFWSITQNQFGQFLGLVSHDSAVPAPYQEIVGKHLVQFTKLHIEVCESLPTSFALLPNSIQLVHAYWDLVAKFAEVFDKSGGKPSDGGDGGASKSKVEGPLLEKLTLKGLLLLRDCIAMVFRPQQTFKYKSAEFLKEQEQAQETVKAQLLTDQFVAQIVDVVITKLFVFRKADLEAWEEDPEAWEAQERDSGDAWQFEVRPCAERVFLDLLIHYKQLLGPPLLNYFQTSAQAGSDIVAKEAVYTAMGCAAPTVYEVFDFDSFVTSTLVQDLQLQGDLAKLLRRRIAILLSQWVPIKMADATRPIVFEIYRHLMNPQDERHNDLVVRVTAARQLKKIADDFEFKGEIFQPYAFEILTRLVSLLTELTQDDSKLAVLDTIRVLISRMESSARQVGDALMETLPKLWAEAGQESYMLKQSILAILSTLVNSVGADSQRYHPFMVPLIAQAMDPSSEIHKFLVDEATEVWKATMTQSSPPVSPELMALELVGLPFISFDSQLSQELVHIVKSYILLAPEGILGDQYRRPTLTALRTAMESKNRDQVHHAAKALDYMLRAAQELGGSEGLTVLVKEMLDTGLLQQVLEGLHEAWECHQTTGPQRRTPKVNPAKEVHYFLLLARITLGEPQALVHLMSAAGDVASVWAWLSSEWFGAFDMMADAERQKLSCLALTRLCELAAAGPGAPPGLLELVLSKLQDYFYMWTTVVTDVQGGDASAADTLVWEGSPESNASEFDTPQDVRERAFAWRDPIRKEHTFNFIKPRLQALVQATGGEAAFESQWAVNVDRDVLAGFQSLSASGGGLI</sequence>